<organism evidence="10">
    <name type="scientific">Stegastes partitus</name>
    <name type="common">bicolor damselfish</name>
    <dbReference type="NCBI Taxonomy" id="144197"/>
    <lineage>
        <taxon>Eukaryota</taxon>
        <taxon>Metazoa</taxon>
        <taxon>Chordata</taxon>
        <taxon>Craniata</taxon>
        <taxon>Vertebrata</taxon>
        <taxon>Euteleostomi</taxon>
        <taxon>Actinopterygii</taxon>
        <taxon>Neopterygii</taxon>
        <taxon>Teleostei</taxon>
        <taxon>Neoteleostei</taxon>
        <taxon>Acanthomorphata</taxon>
        <taxon>Ovalentaria</taxon>
        <taxon>Pomacentridae</taxon>
        <taxon>Stegastes</taxon>
    </lineage>
</organism>
<dbReference type="PANTHER" id="PTHR22640:SF2">
    <property type="entry name" value="STRUCTURAL MAINTENANCE OF CHROMOSOMES FLEXIBLE HINGE DOMAIN-CONTAINING PROTEIN 1"/>
    <property type="match status" value="1"/>
</dbReference>
<evidence type="ECO:0000259" key="6">
    <source>
        <dbReference type="Pfam" id="PF26196"/>
    </source>
</evidence>
<dbReference type="PANTHER" id="PTHR22640">
    <property type="entry name" value="STRUCTURAL MAINTENANCE OF CHROMOSOMES FLEXIBLE HINGE DOMAIN-CONTAINING PROTEIN 1"/>
    <property type="match status" value="1"/>
</dbReference>
<name>A0A3B5AWZ6_9TELE</name>
<comment type="subcellular location">
    <subcellularLocation>
        <location evidence="1">Chromosome</location>
    </subcellularLocation>
</comment>
<feature type="domain" description="SMCHD1 Ig-like" evidence="5">
    <location>
        <begin position="642"/>
        <end position="767"/>
    </location>
</feature>
<dbReference type="SUPFAM" id="SSF75553">
    <property type="entry name" value="Smc hinge domain"/>
    <property type="match status" value="1"/>
</dbReference>
<dbReference type="Pfam" id="PF13589">
    <property type="entry name" value="HATPase_c_3"/>
    <property type="match status" value="1"/>
</dbReference>
<gene>
    <name evidence="10" type="primary">SMCHD1</name>
</gene>
<feature type="domain" description="SMCHD1 Ig-like" evidence="9">
    <location>
        <begin position="1367"/>
        <end position="1484"/>
    </location>
</feature>
<dbReference type="Ensembl" id="ENSSPAT00000018319.1">
    <property type="protein sequence ID" value="ENSSPAP00000018042.1"/>
    <property type="gene ID" value="ENSSPAG00000013151.1"/>
</dbReference>
<feature type="region of interest" description="Disordered" evidence="3">
    <location>
        <begin position="397"/>
        <end position="418"/>
    </location>
</feature>
<dbReference type="GO" id="GO:0051276">
    <property type="term" value="P:chromosome organization"/>
    <property type="evidence" value="ECO:0007669"/>
    <property type="project" value="InterPro"/>
</dbReference>
<dbReference type="Pfam" id="PF26197">
    <property type="entry name" value="Ig_SMCHD1_5th"/>
    <property type="match status" value="1"/>
</dbReference>
<dbReference type="InterPro" id="IPR038892">
    <property type="entry name" value="SMCHD1"/>
</dbReference>
<evidence type="ECO:0000256" key="1">
    <source>
        <dbReference type="ARBA" id="ARBA00004286"/>
    </source>
</evidence>
<feature type="domain" description="SMCHD1 Ig-like" evidence="7">
    <location>
        <begin position="939"/>
        <end position="1035"/>
    </location>
</feature>
<dbReference type="SUPFAM" id="SSF55874">
    <property type="entry name" value="ATPase domain of HSP90 chaperone/DNA topoisomerase II/histidine kinase"/>
    <property type="match status" value="1"/>
</dbReference>
<dbReference type="InterPro" id="IPR058616">
    <property type="entry name" value="Ig_SMCHD1_8th"/>
</dbReference>
<dbReference type="Pfam" id="PF26194">
    <property type="entry name" value="Ig_SMCHD1_1st"/>
    <property type="match status" value="1"/>
</dbReference>
<dbReference type="InterPro" id="IPR058611">
    <property type="entry name" value="Ig_SMCHD1_1st"/>
</dbReference>
<proteinExistence type="predicted"/>
<evidence type="ECO:0000259" key="7">
    <source>
        <dbReference type="Pfam" id="PF26197"/>
    </source>
</evidence>
<dbReference type="InterPro" id="IPR036890">
    <property type="entry name" value="HATPase_C_sf"/>
</dbReference>
<dbReference type="Pfam" id="PF22899">
    <property type="entry name" value="SMCHD1_S5"/>
    <property type="match status" value="1"/>
</dbReference>
<dbReference type="GO" id="GO:0006302">
    <property type="term" value="P:double-strand break repair"/>
    <property type="evidence" value="ECO:0007669"/>
    <property type="project" value="InterPro"/>
</dbReference>
<dbReference type="Pfam" id="PF26199">
    <property type="entry name" value="Ig_SMCHD1_8th"/>
    <property type="match status" value="1"/>
</dbReference>
<dbReference type="InterPro" id="IPR055109">
    <property type="entry name" value="SMCHD1_S5"/>
</dbReference>
<dbReference type="Pfam" id="PF26198">
    <property type="entry name" value="Ig_SMCHD1_6th"/>
    <property type="match status" value="1"/>
</dbReference>
<dbReference type="InterPro" id="IPR058614">
    <property type="entry name" value="Ig_SMCHD1_5th"/>
</dbReference>
<dbReference type="GeneTree" id="ENSGT00390000006950"/>
<dbReference type="Pfam" id="PF26196">
    <property type="entry name" value="Ig_SMCHD1_4th"/>
    <property type="match status" value="1"/>
</dbReference>
<sequence>MQKITVDIFHIFKKCFHFFSVQEFSIGPREVFVVATTDRTILDFDKFKELQDGSTLYLLQHERQDLPVAAEEHINFTPHYDVVIRGGMHEYYASQGQAPLSYTLAELIDNALSATAKNEGLRSIEIRVLNDKTVGKPAVIVLDNGHGMSSKQLNNWAVYRLSKFKKESTEGYVRPDPVPRSLNSDISYFGVGGKQAVFYIGDSARMISKPVGSPDVHELVLSKEEFERKEKNNEDVYSTTILNRRPGDSSHVKNNDERFLHALIAEERGKASFTAVVITGVQPEHITLLTDRLDIVTRQLAHIYHYYIHGVNGHVMSSSSSNSDHPTNIDIQVTLREKPPKCPRAIHLREVEDDMQTLFINAAADTFEFRATTIPERGTVEGIVRYHPFLYDKETYPKDPTVAQAPDNDDDDNEAGFSDRARKEKPIFECFWNGRLIPYTKVSEFDWCSPRGAKVPVECYSRLSGVLFTDDRFQVTTNKLTFTDLELKLRDKNTIYTIVVNGQKSSKRATIQNEFNQWLQNCHEKFDKQVKFLGFKGTITRHDVPSKKMQQPWATFSSIEWEGKTYKTGQHVKSLRTNPVLYGTIDRFLLYGNYDGDVFATGGQVEVIREPKALYDTIKIIPISKIDKAATDEVIRRNIDKSLKVVWPKGNPWPANAVCPAGTPLGPINVIILNRKGEQISSIPTAGQGKGQVLSMQLKIVLHGSKGDQLISNLVALHSAKWGFEFKRNGTFLFFHQFVIWLLFVYNSSTVFGGKPLPNYTLKFTIKGKETQSSDPTVRVGVPFNIPVQFKDLYGHVTAPPPELHYDLKVTFCGLKKDTQTIKISLLPGNPHSLHVMPEENPVKVENGNPVAFNVEIHDEAGNITAQPKQIVRCQVQGFPFVTTDCSNTGGGQIMTEHINLKIMDGQPQMLKVHFEMPSQKHIASVTRQLKVNPSARVAKMEIYRADAENLVVTNNEKIDWLAGGSLENLFYRLYDEAGNEVAVSAEIVNWTADVDLKGLIQGKLPDIQVPTKVQDERFFQVSYHDQSVSVSFPFQTLSKLSTFHLCNIYFVYCMLVETKCSPRADLELVDQYDNVTWTLIPTSVRDMNVEAEGLDTSSVAFKWQESSSSVVVTGVRFHSGRLGFRDLCFKYSSYVERINVEVTAGVPAKLKLIGEPEQVKKKKQNGHSILTPFLVQLCDEWENPCPDQRVVVHLRPSHSTLKVTTPVTSQPVNTEGKASFTVNSVSGPKGNYQLKFTGSFTEKSIPGPAVNLTIIPDCNKPVKLSVEYDSSARFLAGGIFPGLHLCLFVQSLESLSLSTKLKASVCVSGQFSQCRTISFVFLCRDKQIPQHAGQHVIQFALRVDKNNDLLSDQIAINVVANQPVKLGPDSQPPTPVVSNSTDITNRTLVENMTLRIMDSHGNSAGQDLDGRVVVSIKCPNGERSNSLPLFEGKISSFRLILVDGKAFINVSNMLHRMSFVLVFKSLVPTPLEPFELQFHFYNDAENQTRISELTKKRDELSAAIATYTTAFTTSKQLLNFLCVCISLKIQNIDRLINEKSAEVDQILTMPRRSCSIHETSMLQLDVLGKVGHLAFVEDDTAAWVISWHIWGDMDCVVTKTKEAAERIYKETNGRQQVMALDSVKLFWKPLPHIRNGHALFDPPGNPVFARELLICPNDQKCCDIGELP</sequence>
<evidence type="ECO:0000259" key="9">
    <source>
        <dbReference type="Pfam" id="PF26199"/>
    </source>
</evidence>
<evidence type="ECO:0000256" key="2">
    <source>
        <dbReference type="ARBA" id="ARBA00022454"/>
    </source>
</evidence>
<evidence type="ECO:0000256" key="3">
    <source>
        <dbReference type="SAM" id="MobiDB-lite"/>
    </source>
</evidence>
<feature type="domain" description="SMCHD1 ribosomal S5" evidence="4">
    <location>
        <begin position="353"/>
        <end position="525"/>
    </location>
</feature>
<dbReference type="GO" id="GO:0005524">
    <property type="term" value="F:ATP binding"/>
    <property type="evidence" value="ECO:0007669"/>
    <property type="project" value="InterPro"/>
</dbReference>
<dbReference type="GO" id="GO:0005694">
    <property type="term" value="C:chromosome"/>
    <property type="evidence" value="ECO:0007669"/>
    <property type="project" value="UniProtKB-SubCell"/>
</dbReference>
<evidence type="ECO:0000259" key="8">
    <source>
        <dbReference type="Pfam" id="PF26198"/>
    </source>
</evidence>
<feature type="domain" description="SMCHD1 Ig-like" evidence="6">
    <location>
        <begin position="834"/>
        <end position="934"/>
    </location>
</feature>
<dbReference type="InterPro" id="IPR058613">
    <property type="entry name" value="Ig_SMCHD1_4th"/>
</dbReference>
<accession>A0A3B5AWZ6</accession>
<feature type="domain" description="SMCHD1 Ig-like" evidence="8">
    <location>
        <begin position="1146"/>
        <end position="1258"/>
    </location>
</feature>
<evidence type="ECO:0000259" key="5">
    <source>
        <dbReference type="Pfam" id="PF26194"/>
    </source>
</evidence>
<evidence type="ECO:0000313" key="10">
    <source>
        <dbReference type="Ensembl" id="ENSSPAP00000018042.1"/>
    </source>
</evidence>
<reference evidence="10" key="1">
    <citation type="submission" date="2023-09" db="UniProtKB">
        <authorList>
            <consortium name="Ensembl"/>
        </authorList>
    </citation>
    <scope>IDENTIFICATION</scope>
</reference>
<dbReference type="InterPro" id="IPR058615">
    <property type="entry name" value="Ig_SMCHD1_6th"/>
</dbReference>
<dbReference type="InterPro" id="IPR036277">
    <property type="entry name" value="SMC_hinge_sf"/>
</dbReference>
<keyword evidence="2" id="KW-0158">Chromosome</keyword>
<evidence type="ECO:0000259" key="4">
    <source>
        <dbReference type="Pfam" id="PF22899"/>
    </source>
</evidence>
<dbReference type="Gene3D" id="3.30.565.10">
    <property type="entry name" value="Histidine kinase-like ATPase, C-terminal domain"/>
    <property type="match status" value="1"/>
</dbReference>
<protein>
    <submittedName>
        <fullName evidence="10">Structural maintenance of chromosomes flexible hinge domain containing 1</fullName>
    </submittedName>
</protein>